<dbReference type="InterPro" id="IPR050490">
    <property type="entry name" value="Bact_solute-bd_prot1"/>
</dbReference>
<feature type="signal peptide" evidence="1">
    <location>
        <begin position="1"/>
        <end position="26"/>
    </location>
</feature>
<dbReference type="PROSITE" id="PS51257">
    <property type="entry name" value="PROKAR_LIPOPROTEIN"/>
    <property type="match status" value="1"/>
</dbReference>
<keyword evidence="1" id="KW-0732">Signal</keyword>
<name>A0A926KIW3_9BACL</name>
<accession>A0A926KIW3</accession>
<evidence type="ECO:0000313" key="3">
    <source>
        <dbReference type="Proteomes" id="UP000650466"/>
    </source>
</evidence>
<dbReference type="PANTHER" id="PTHR43649">
    <property type="entry name" value="ARABINOSE-BINDING PROTEIN-RELATED"/>
    <property type="match status" value="1"/>
</dbReference>
<feature type="chain" id="PRO_5037939702" evidence="1">
    <location>
        <begin position="27"/>
        <end position="429"/>
    </location>
</feature>
<protein>
    <submittedName>
        <fullName evidence="2">Carbohydrate ABC transporter substrate-binding protein</fullName>
    </submittedName>
</protein>
<gene>
    <name evidence="2" type="ORF">ICC18_00205</name>
</gene>
<proteinExistence type="predicted"/>
<dbReference type="EMBL" id="JACVVD010000001">
    <property type="protein sequence ID" value="MBD0378542.1"/>
    <property type="molecule type" value="Genomic_DNA"/>
</dbReference>
<organism evidence="2 3">
    <name type="scientific">Paenibacillus sedimenti</name>
    <dbReference type="NCBI Taxonomy" id="2770274"/>
    <lineage>
        <taxon>Bacteria</taxon>
        <taxon>Bacillati</taxon>
        <taxon>Bacillota</taxon>
        <taxon>Bacilli</taxon>
        <taxon>Bacillales</taxon>
        <taxon>Paenibacillaceae</taxon>
        <taxon>Paenibacillus</taxon>
    </lineage>
</organism>
<dbReference type="PANTHER" id="PTHR43649:SF12">
    <property type="entry name" value="DIACETYLCHITOBIOSE BINDING PROTEIN DASA"/>
    <property type="match status" value="1"/>
</dbReference>
<dbReference type="Proteomes" id="UP000650466">
    <property type="component" value="Unassembled WGS sequence"/>
</dbReference>
<reference evidence="2" key="1">
    <citation type="submission" date="2020-09" db="EMBL/GenBank/DDBJ databases">
        <title>Draft Genome Sequence of Paenibacillus sp. WST5.</title>
        <authorList>
            <person name="Bao Z."/>
        </authorList>
    </citation>
    <scope>NUCLEOTIDE SEQUENCE</scope>
    <source>
        <strain evidence="2">WST5</strain>
    </source>
</reference>
<dbReference type="SUPFAM" id="SSF53850">
    <property type="entry name" value="Periplasmic binding protein-like II"/>
    <property type="match status" value="1"/>
</dbReference>
<sequence length="429" mass="48493">MRMKRLSCLLISILFFVLGLSGCSDAAIDRPSSIPGDEDVTITLWAYDKGVEDKINEEFNKVYPNIHVNVVLVPWSEYDNRFLLNLSTGTDVPDIVKVESYWWGKWLAMEGAFENLTNYGVDPKNVMPGVADVTRNAQGEFVILPAATGIASIWYNKAVARRYLGTDDPTALADRLKTWDDLLEIGETVKTNSGGKAFLFPDSMSIEELLVTSNKNYLQGYTLRLKENILPRFRFIEALLDRGYIARLQEFKLERSYTEDTVLFYPYADWHATNIQNADKDGIGRWGILAPPGGIFYRGGNGYAMPKKSKPENKKAAALRMNFALTRQGSEAVIRTHQFSAYNDAYSDEILNAIDPYFDDRLSKKFFDWTAGKPLKQQFGPYDNIIEKELRMQAYYMMVENIGASKAIGNAISEIKARIGTRIKYGDDG</sequence>
<dbReference type="InterPro" id="IPR006059">
    <property type="entry name" value="SBP"/>
</dbReference>
<evidence type="ECO:0000313" key="2">
    <source>
        <dbReference type="EMBL" id="MBD0378542.1"/>
    </source>
</evidence>
<dbReference type="Gene3D" id="3.40.190.10">
    <property type="entry name" value="Periplasmic binding protein-like II"/>
    <property type="match status" value="1"/>
</dbReference>
<dbReference type="RefSeq" id="WP_188172379.1">
    <property type="nucleotide sequence ID" value="NZ_JACVVD010000001.1"/>
</dbReference>
<dbReference type="Pfam" id="PF13416">
    <property type="entry name" value="SBP_bac_8"/>
    <property type="match status" value="1"/>
</dbReference>
<comment type="caution">
    <text evidence="2">The sequence shown here is derived from an EMBL/GenBank/DDBJ whole genome shotgun (WGS) entry which is preliminary data.</text>
</comment>
<dbReference type="AlphaFoldDB" id="A0A926KIW3"/>
<keyword evidence="3" id="KW-1185">Reference proteome</keyword>
<evidence type="ECO:0000256" key="1">
    <source>
        <dbReference type="SAM" id="SignalP"/>
    </source>
</evidence>